<sequence>MVVVAGPAAAHVVERPGDPGRLAGSVAMDGRQQVNVRRAGSRWLAALCGLVLLAALHPPARAARLDDAQRLVVMIETRLGGRTHQGAGIVFSVAGDTAYAFTADHLVRDPSAPQGSTETATRTDVYFKDLPRTPIAAKVLPAHDLRDDIAVIEIRGLHEAGLDGAARLPFELITGSSALPQRTEVYPVGYPGGLGWGMPLRPDLFDRRESDRILFQSDYVHEGHSGGGLFTADGHLVGMILAVAQAPTVAALPVESALEFLRRSGFSVGVQEAAGPSATTLAASPAAARPGDDAAIEDEGADGRIFLRRTRWGGFGQDGDERWIRISISRISGLPKGVFDGWFNGVEMMLLDENRREHTFGLSKDLREVVSSPLPVDGLGDVRLRVQSHGFISRKDITQSQQLSLRQLQEGQVLRLPYTDNVLAELPQAGGTQEVRMFVKAVPFSPDEHSGPDRNEAGASPLLRGSLVQGKVDFDAGNATDHLVVAPASGGDCRGVAWVGAIGEATLASSLLSSGEPSARRIVSDRYTLTKMRSQPAPFTQVLYDLRCEQKAMLRVQAGDVGAQADYAIYVGTGRPDAKALGALVGRWLDAWVSPTFFDQRESFDIDKVQRGIALLGHATSTRVQDLALVYEDRLEHSATSTLLEHLIAAQRDELEAALATCCAAASALRFELQLLRAEAGLPFDRRPLQWGVGEGALVVGSDQVERAKAVLGSAR</sequence>
<dbReference type="GO" id="GO:0008233">
    <property type="term" value="F:peptidase activity"/>
    <property type="evidence" value="ECO:0007669"/>
    <property type="project" value="UniProtKB-KW"/>
</dbReference>
<gene>
    <name evidence="1" type="ORF">LPC04_02540</name>
</gene>
<dbReference type="SUPFAM" id="SSF50494">
    <property type="entry name" value="Trypsin-like serine proteases"/>
    <property type="match status" value="1"/>
</dbReference>
<reference evidence="1" key="1">
    <citation type="submission" date="2021-11" db="EMBL/GenBank/DDBJ databases">
        <title>BS-T2-15 a new species belonging to the Comamonadaceae family isolated from the soil of a French oak forest.</title>
        <authorList>
            <person name="Mieszkin S."/>
            <person name="Alain K."/>
        </authorList>
    </citation>
    <scope>NUCLEOTIDE SEQUENCE</scope>
    <source>
        <strain evidence="1">BS-T2-15</strain>
    </source>
</reference>
<name>A0A9X1YGT4_9BURK</name>
<dbReference type="Pfam" id="PF13365">
    <property type="entry name" value="Trypsin_2"/>
    <property type="match status" value="1"/>
</dbReference>
<dbReference type="GO" id="GO:0006508">
    <property type="term" value="P:proteolysis"/>
    <property type="evidence" value="ECO:0007669"/>
    <property type="project" value="UniProtKB-KW"/>
</dbReference>
<organism evidence="1 2">
    <name type="scientific">Scleromatobacter humisilvae</name>
    <dbReference type="NCBI Taxonomy" id="2897159"/>
    <lineage>
        <taxon>Bacteria</taxon>
        <taxon>Pseudomonadati</taxon>
        <taxon>Pseudomonadota</taxon>
        <taxon>Betaproteobacteria</taxon>
        <taxon>Burkholderiales</taxon>
        <taxon>Sphaerotilaceae</taxon>
        <taxon>Scleromatobacter</taxon>
    </lineage>
</organism>
<protein>
    <submittedName>
        <fullName evidence="1">Serine protease</fullName>
    </submittedName>
</protein>
<proteinExistence type="predicted"/>
<evidence type="ECO:0000313" key="1">
    <source>
        <dbReference type="EMBL" id="MCK9684580.1"/>
    </source>
</evidence>
<dbReference type="RefSeq" id="WP_275680606.1">
    <property type="nucleotide sequence ID" value="NZ_JAJLJH010000001.1"/>
</dbReference>
<comment type="caution">
    <text evidence="1">The sequence shown here is derived from an EMBL/GenBank/DDBJ whole genome shotgun (WGS) entry which is preliminary data.</text>
</comment>
<evidence type="ECO:0000313" key="2">
    <source>
        <dbReference type="Proteomes" id="UP001139353"/>
    </source>
</evidence>
<keyword evidence="1" id="KW-0645">Protease</keyword>
<keyword evidence="1" id="KW-0378">Hydrolase</keyword>
<accession>A0A9X1YGT4</accession>
<dbReference type="Gene3D" id="2.40.10.120">
    <property type="match status" value="1"/>
</dbReference>
<dbReference type="InterPro" id="IPR009003">
    <property type="entry name" value="Peptidase_S1_PA"/>
</dbReference>
<dbReference type="EMBL" id="JAJLJH010000001">
    <property type="protein sequence ID" value="MCK9684580.1"/>
    <property type="molecule type" value="Genomic_DNA"/>
</dbReference>
<dbReference type="Proteomes" id="UP001139353">
    <property type="component" value="Unassembled WGS sequence"/>
</dbReference>
<keyword evidence="2" id="KW-1185">Reference proteome</keyword>
<dbReference type="AlphaFoldDB" id="A0A9X1YGT4"/>